<evidence type="ECO:0000256" key="1">
    <source>
        <dbReference type="ARBA" id="ARBA00004953"/>
    </source>
</evidence>
<keyword evidence="3" id="KW-0489">Methyltransferase</keyword>
<dbReference type="Gene3D" id="3.40.1010.10">
    <property type="entry name" value="Cobalt-precorrin-4 Transmethylase, Domain 1"/>
    <property type="match status" value="1"/>
</dbReference>
<proteinExistence type="predicted"/>
<evidence type="ECO:0000256" key="2">
    <source>
        <dbReference type="ARBA" id="ARBA00022573"/>
    </source>
</evidence>
<protein>
    <submittedName>
        <fullName evidence="7">Precorrin-6y C5,15-methyltransferase (Decarboxylating) subunit CbiE</fullName>
    </submittedName>
</protein>
<dbReference type="NCBIfam" id="TIGR02467">
    <property type="entry name" value="CbiE"/>
    <property type="match status" value="1"/>
</dbReference>
<comment type="caution">
    <text evidence="7">The sequence shown here is derived from an EMBL/GenBank/DDBJ whole genome shotgun (WGS) entry which is preliminary data.</text>
</comment>
<gene>
    <name evidence="7" type="primary">cbiE</name>
    <name evidence="7" type="ORF">NE686_07045</name>
</gene>
<reference evidence="7 8" key="1">
    <citation type="submission" date="2022-06" db="EMBL/GenBank/DDBJ databases">
        <title>Isolation of gut microbiota from human fecal samples.</title>
        <authorList>
            <person name="Pamer E.G."/>
            <person name="Barat B."/>
            <person name="Waligurski E."/>
            <person name="Medina S."/>
            <person name="Paddock L."/>
            <person name="Mostad J."/>
        </authorList>
    </citation>
    <scope>NUCLEOTIDE SEQUENCE [LARGE SCALE GENOMIC DNA]</scope>
    <source>
        <strain evidence="7 8">DFI.7.95</strain>
    </source>
</reference>
<dbReference type="RefSeq" id="WP_246565765.1">
    <property type="nucleotide sequence ID" value="NZ_JAHLOH010000033.1"/>
</dbReference>
<dbReference type="CDD" id="cd11644">
    <property type="entry name" value="Precorrin-6Y-MT"/>
    <property type="match status" value="1"/>
</dbReference>
<dbReference type="InterPro" id="IPR014777">
    <property type="entry name" value="4pyrrole_Mease_sub1"/>
</dbReference>
<dbReference type="InterPro" id="IPR035996">
    <property type="entry name" value="4pyrrol_Methylase_sf"/>
</dbReference>
<accession>A0ABT1S8P5</accession>
<dbReference type="PANTHER" id="PTHR43182">
    <property type="entry name" value="COBALT-PRECORRIN-6B C(15)-METHYLTRANSFERASE (DECARBOXYLATING)"/>
    <property type="match status" value="1"/>
</dbReference>
<dbReference type="Pfam" id="PF00590">
    <property type="entry name" value="TP_methylase"/>
    <property type="match status" value="1"/>
</dbReference>
<feature type="domain" description="Tetrapyrrole methylase" evidence="6">
    <location>
        <begin position="1"/>
        <end position="179"/>
    </location>
</feature>
<evidence type="ECO:0000256" key="3">
    <source>
        <dbReference type="ARBA" id="ARBA00022603"/>
    </source>
</evidence>
<name>A0ABT1S8P5_9FIRM</name>
<dbReference type="InterPro" id="IPR000878">
    <property type="entry name" value="4pyrrol_Mease"/>
</dbReference>
<keyword evidence="2" id="KW-0169">Cobalamin biosynthesis</keyword>
<keyword evidence="8" id="KW-1185">Reference proteome</keyword>
<dbReference type="InterPro" id="IPR050714">
    <property type="entry name" value="Cobalamin_biosynth_MTase"/>
</dbReference>
<evidence type="ECO:0000313" key="8">
    <source>
        <dbReference type="Proteomes" id="UP001524478"/>
    </source>
</evidence>
<organism evidence="7 8">
    <name type="scientific">Tissierella carlieri</name>
    <dbReference type="NCBI Taxonomy" id="689904"/>
    <lineage>
        <taxon>Bacteria</taxon>
        <taxon>Bacillati</taxon>
        <taxon>Bacillota</taxon>
        <taxon>Tissierellia</taxon>
        <taxon>Tissierellales</taxon>
        <taxon>Tissierellaceae</taxon>
        <taxon>Tissierella</taxon>
    </lineage>
</organism>
<dbReference type="PANTHER" id="PTHR43182:SF1">
    <property type="entry name" value="COBALT-PRECORRIN-7 C(5)-METHYLTRANSFERASE"/>
    <property type="match status" value="1"/>
</dbReference>
<sequence length="198" mass="22479">MLIVAGVGPGNPKYLTYDVRTKIEEARHILAFGRVANSLKIIREDIIEVNKVEEILNYIDGKKEILLLASGDPNFFGIVDFLKKKGLDIQEVLPGLSSFQYMMGKLQKSWHNANFLSLHGRDENLENIKSHKLSILLIDKENTPNKISKELYELDIRGKIYAGFNLSYENEKIIMKNIGEEIENISSLGVVVVENEMD</sequence>
<evidence type="ECO:0000256" key="4">
    <source>
        <dbReference type="ARBA" id="ARBA00022679"/>
    </source>
</evidence>
<dbReference type="Proteomes" id="UP001524478">
    <property type="component" value="Unassembled WGS sequence"/>
</dbReference>
<evidence type="ECO:0000256" key="5">
    <source>
        <dbReference type="ARBA" id="ARBA00022691"/>
    </source>
</evidence>
<evidence type="ECO:0000313" key="7">
    <source>
        <dbReference type="EMBL" id="MCQ4922833.1"/>
    </source>
</evidence>
<dbReference type="SUPFAM" id="SSF53790">
    <property type="entry name" value="Tetrapyrrole methylase"/>
    <property type="match status" value="1"/>
</dbReference>
<evidence type="ECO:0000259" key="6">
    <source>
        <dbReference type="Pfam" id="PF00590"/>
    </source>
</evidence>
<dbReference type="InterPro" id="IPR012818">
    <property type="entry name" value="CbiE"/>
</dbReference>
<keyword evidence="4" id="KW-0808">Transferase</keyword>
<keyword evidence="5" id="KW-0949">S-adenosyl-L-methionine</keyword>
<comment type="pathway">
    <text evidence="1">Cofactor biosynthesis; adenosylcobalamin biosynthesis.</text>
</comment>
<dbReference type="EMBL" id="JANGAC010000004">
    <property type="protein sequence ID" value="MCQ4922833.1"/>
    <property type="molecule type" value="Genomic_DNA"/>
</dbReference>